<evidence type="ECO:0000313" key="2">
    <source>
        <dbReference type="EMBL" id="CAJ0870487.1"/>
    </source>
</evidence>
<dbReference type="EMBL" id="OY288114">
    <property type="protein sequence ID" value="CAJ0870487.1"/>
    <property type="molecule type" value="Genomic_DNA"/>
</dbReference>
<feature type="transmembrane region" description="Helical" evidence="1">
    <location>
        <begin position="92"/>
        <end position="120"/>
    </location>
</feature>
<feature type="transmembrane region" description="Helical" evidence="1">
    <location>
        <begin position="55"/>
        <end position="72"/>
    </location>
</feature>
<keyword evidence="1" id="KW-1133">Transmembrane helix</keyword>
<proteinExistence type="predicted"/>
<dbReference type="AlphaFoldDB" id="A0AA48M318"/>
<keyword evidence="1" id="KW-0812">Transmembrane</keyword>
<reference evidence="2" key="1">
    <citation type="submission" date="2023-07" db="EMBL/GenBank/DDBJ databases">
        <authorList>
            <person name="Pelsma A.J. K."/>
        </authorList>
    </citation>
    <scope>NUCLEOTIDE SEQUENCE</scope>
</reference>
<gene>
    <name evidence="2" type="ORF">AMST5_02234</name>
</gene>
<sequence>MEGERDDLRNCAPKQLPHLSESWLLAQQEADMRSLAQALIVIGVVIFANEKDYGIEFVLVLCAAVALYMLWVSRLRAEVLMYLGGMPNSLGYWIFVGAPLGLVGRTLALAAVLVPIYVLAP</sequence>
<keyword evidence="1" id="KW-0472">Membrane</keyword>
<evidence type="ECO:0000256" key="1">
    <source>
        <dbReference type="SAM" id="Phobius"/>
    </source>
</evidence>
<accession>A0AA48M318</accession>
<organism evidence="2">
    <name type="scientific">freshwater sediment metagenome</name>
    <dbReference type="NCBI Taxonomy" id="556182"/>
    <lineage>
        <taxon>unclassified sequences</taxon>
        <taxon>metagenomes</taxon>
        <taxon>ecological metagenomes</taxon>
    </lineage>
</organism>
<protein>
    <submittedName>
        <fullName evidence="2">Uncharacterized protein</fullName>
    </submittedName>
</protein>
<name>A0AA48M318_9ZZZZ</name>